<keyword evidence="2" id="KW-1185">Reference proteome</keyword>
<comment type="caution">
    <text evidence="1">The sequence shown here is derived from an EMBL/GenBank/DDBJ whole genome shotgun (WGS) entry which is preliminary data.</text>
</comment>
<gene>
    <name evidence="1" type="primary">A04p008210.1_BraROA</name>
    <name evidence="1" type="ORF">IGI04_014896</name>
</gene>
<evidence type="ECO:0000313" key="2">
    <source>
        <dbReference type="Proteomes" id="UP000823674"/>
    </source>
</evidence>
<accession>A0ABQ7MRY0</accession>
<organism evidence="1 2">
    <name type="scientific">Brassica rapa subsp. trilocularis</name>
    <dbReference type="NCBI Taxonomy" id="1813537"/>
    <lineage>
        <taxon>Eukaryota</taxon>
        <taxon>Viridiplantae</taxon>
        <taxon>Streptophyta</taxon>
        <taxon>Embryophyta</taxon>
        <taxon>Tracheophyta</taxon>
        <taxon>Spermatophyta</taxon>
        <taxon>Magnoliopsida</taxon>
        <taxon>eudicotyledons</taxon>
        <taxon>Gunneridae</taxon>
        <taxon>Pentapetalae</taxon>
        <taxon>rosids</taxon>
        <taxon>malvids</taxon>
        <taxon>Brassicales</taxon>
        <taxon>Brassicaceae</taxon>
        <taxon>Brassiceae</taxon>
        <taxon>Brassica</taxon>
    </lineage>
</organism>
<proteinExistence type="predicted"/>
<evidence type="ECO:0000313" key="1">
    <source>
        <dbReference type="EMBL" id="KAG5400289.1"/>
    </source>
</evidence>
<sequence length="126" mass="15043">MHFMLEDFPRSLQEGFRSVVPKMSDFVRLIKRLLENSWKTLRRLPKKFSNAFYARRRSTKSIKVFCPKWYKYWICILFELNFGKLLRRPLEDSWKTLGRLLGKSSNVFYVRRLPIKSSGSLSKSSA</sequence>
<dbReference type="EMBL" id="JADBGQ010000004">
    <property type="protein sequence ID" value="KAG5400289.1"/>
    <property type="molecule type" value="Genomic_DNA"/>
</dbReference>
<protein>
    <submittedName>
        <fullName evidence="1">Uncharacterized protein</fullName>
    </submittedName>
</protein>
<reference evidence="1 2" key="1">
    <citation type="submission" date="2021-03" db="EMBL/GenBank/DDBJ databases">
        <authorList>
            <person name="King G.J."/>
            <person name="Bancroft I."/>
            <person name="Baten A."/>
            <person name="Bloomfield J."/>
            <person name="Borpatragohain P."/>
            <person name="He Z."/>
            <person name="Irish N."/>
            <person name="Irwin J."/>
            <person name="Liu K."/>
            <person name="Mauleon R.P."/>
            <person name="Moore J."/>
            <person name="Morris R."/>
            <person name="Ostergaard L."/>
            <person name="Wang B."/>
            <person name="Wells R."/>
        </authorList>
    </citation>
    <scope>NUCLEOTIDE SEQUENCE [LARGE SCALE GENOMIC DNA]</scope>
    <source>
        <strain evidence="1">R-o-18</strain>
        <tissue evidence="1">Leaf</tissue>
    </source>
</reference>
<dbReference type="Proteomes" id="UP000823674">
    <property type="component" value="Chromosome A04"/>
</dbReference>
<name>A0ABQ7MRY0_BRACM</name>